<feature type="transmembrane region" description="Helical" evidence="7">
    <location>
        <begin position="113"/>
        <end position="133"/>
    </location>
</feature>
<evidence type="ECO:0000256" key="5">
    <source>
        <dbReference type="ARBA" id="ARBA00022989"/>
    </source>
</evidence>
<feature type="transmembrane region" description="Helical" evidence="7">
    <location>
        <begin position="445"/>
        <end position="465"/>
    </location>
</feature>
<protein>
    <submittedName>
        <fullName evidence="8">Lipopolysaccharide biosynthesis protein</fullName>
    </submittedName>
</protein>
<gene>
    <name evidence="8" type="ORF">MKO06_08255</name>
</gene>
<evidence type="ECO:0000256" key="7">
    <source>
        <dbReference type="SAM" id="Phobius"/>
    </source>
</evidence>
<dbReference type="Proteomes" id="UP001155280">
    <property type="component" value="Unassembled WGS sequence"/>
</dbReference>
<sequence>MSTTNKIFSGIFWTSMQAVIQRAFRFLVKLFLARLLFPEDFGIVGMAVVFTSFIQVFSDLGFGQALIQRKKENLSDNYYNTAFWTNIGWSIIIYLIIAFIIGPFSTWFYGEEILNKIIPVLGVSVLINPIILVHRAKLTRDLNFKKLAIINNSSNIGAGILAIILAYTGFGVWALIFNTIAQFLIAVPLYFFATKWTPKLIWNKESFKDLFGFGIFTSSSALISRFANQGDYLLIGKFIGKIELGLYSFAFIITDAIRSQIKSVINSVLFPVYSQYQDEKSKQFKIYTKSIFYNSLTIVPLMCVLFFATNALLIFFGDKWEASLIIIKIIAISAIIETITTSFPSLLRANNLPGLEFKIEAIKVLVFYLPLIYLGVIYNGIVGAASGVLISRILGAVINLIVMERWLNLSSIIVLKEFFKGFLPSLISLIMCYVIFFYFDSEFIFKPILKAFCLVTLITFLTYILNKKDLEKLYVTFKNRKNV</sequence>
<dbReference type="AlphaFoldDB" id="A0A9X2I295"/>
<feature type="transmembrane region" description="Helical" evidence="7">
    <location>
        <begin position="322"/>
        <end position="347"/>
    </location>
</feature>
<feature type="transmembrane region" description="Helical" evidence="7">
    <location>
        <begin position="359"/>
        <end position="378"/>
    </location>
</feature>
<dbReference type="GO" id="GO:0005886">
    <property type="term" value="C:plasma membrane"/>
    <property type="evidence" value="ECO:0007669"/>
    <property type="project" value="UniProtKB-SubCell"/>
</dbReference>
<comment type="similarity">
    <text evidence="2">Belongs to the polysaccharide synthase family.</text>
</comment>
<feature type="transmembrane region" description="Helical" evidence="7">
    <location>
        <begin position="83"/>
        <end position="101"/>
    </location>
</feature>
<feature type="transmembrane region" description="Helical" evidence="7">
    <location>
        <begin position="291"/>
        <end position="316"/>
    </location>
</feature>
<evidence type="ECO:0000256" key="2">
    <source>
        <dbReference type="ARBA" id="ARBA00007430"/>
    </source>
</evidence>
<proteinExistence type="inferred from homology"/>
<keyword evidence="5 7" id="KW-1133">Transmembrane helix</keyword>
<dbReference type="Pfam" id="PF13440">
    <property type="entry name" value="Polysacc_synt_3"/>
    <property type="match status" value="1"/>
</dbReference>
<dbReference type="EMBL" id="JANCNS010000002">
    <property type="protein sequence ID" value="MCP9199894.1"/>
    <property type="molecule type" value="Genomic_DNA"/>
</dbReference>
<dbReference type="PANTHER" id="PTHR30250:SF10">
    <property type="entry name" value="LIPOPOLYSACCHARIDE BIOSYNTHESIS PROTEIN WZXC"/>
    <property type="match status" value="1"/>
</dbReference>
<organism evidence="8 9">
    <name type="scientific">Christiangramia oceanisediminis</name>
    <dbReference type="NCBI Taxonomy" id="2920386"/>
    <lineage>
        <taxon>Bacteria</taxon>
        <taxon>Pseudomonadati</taxon>
        <taxon>Bacteroidota</taxon>
        <taxon>Flavobacteriia</taxon>
        <taxon>Flavobacteriales</taxon>
        <taxon>Flavobacteriaceae</taxon>
        <taxon>Christiangramia</taxon>
    </lineage>
</organism>
<feature type="transmembrane region" description="Helical" evidence="7">
    <location>
        <begin position="154"/>
        <end position="174"/>
    </location>
</feature>
<dbReference type="PANTHER" id="PTHR30250">
    <property type="entry name" value="PST FAMILY PREDICTED COLANIC ACID TRANSPORTER"/>
    <property type="match status" value="1"/>
</dbReference>
<feature type="transmembrane region" description="Helical" evidence="7">
    <location>
        <begin position="180"/>
        <end position="198"/>
    </location>
</feature>
<evidence type="ECO:0000313" key="8">
    <source>
        <dbReference type="EMBL" id="MCP9199894.1"/>
    </source>
</evidence>
<keyword evidence="4 7" id="KW-0812">Transmembrane</keyword>
<comment type="caution">
    <text evidence="8">The sequence shown here is derived from an EMBL/GenBank/DDBJ whole genome shotgun (WGS) entry which is preliminary data.</text>
</comment>
<evidence type="ECO:0000256" key="3">
    <source>
        <dbReference type="ARBA" id="ARBA00022475"/>
    </source>
</evidence>
<keyword evidence="9" id="KW-1185">Reference proteome</keyword>
<feature type="transmembrane region" description="Helical" evidence="7">
    <location>
        <begin position="422"/>
        <end position="439"/>
    </location>
</feature>
<feature type="transmembrane region" description="Helical" evidence="7">
    <location>
        <begin position="41"/>
        <end position="62"/>
    </location>
</feature>
<accession>A0A9X2I295</accession>
<evidence type="ECO:0000256" key="1">
    <source>
        <dbReference type="ARBA" id="ARBA00004651"/>
    </source>
</evidence>
<evidence type="ECO:0000256" key="4">
    <source>
        <dbReference type="ARBA" id="ARBA00022692"/>
    </source>
</evidence>
<dbReference type="CDD" id="cd13127">
    <property type="entry name" value="MATE_tuaB_like"/>
    <property type="match status" value="1"/>
</dbReference>
<evidence type="ECO:0000256" key="6">
    <source>
        <dbReference type="ARBA" id="ARBA00023136"/>
    </source>
</evidence>
<reference evidence="8" key="1">
    <citation type="submission" date="2022-07" db="EMBL/GenBank/DDBJ databases">
        <title>Gramela sediminis sp. nov., isolated from deep-sea sediment of the Indian Ocean.</title>
        <authorList>
            <person name="Shi H."/>
        </authorList>
    </citation>
    <scope>NUCLEOTIDE SEQUENCE</scope>
    <source>
        <strain evidence="8">GC03-9</strain>
    </source>
</reference>
<keyword evidence="3" id="KW-1003">Cell membrane</keyword>
<dbReference type="RefSeq" id="WP_241551706.1">
    <property type="nucleotide sequence ID" value="NZ_JANCNS010000002.1"/>
</dbReference>
<dbReference type="InterPro" id="IPR050833">
    <property type="entry name" value="Poly_Biosynth_Transport"/>
</dbReference>
<comment type="subcellular location">
    <subcellularLocation>
        <location evidence="1">Cell membrane</location>
        <topology evidence="1">Multi-pass membrane protein</topology>
    </subcellularLocation>
</comment>
<evidence type="ECO:0000313" key="9">
    <source>
        <dbReference type="Proteomes" id="UP001155280"/>
    </source>
</evidence>
<keyword evidence="6 7" id="KW-0472">Membrane</keyword>
<name>A0A9X2I295_9FLAO</name>